<dbReference type="Proteomes" id="UP000078468">
    <property type="component" value="Chromosome"/>
</dbReference>
<protein>
    <submittedName>
        <fullName evidence="1">Uncharacterized protein</fullName>
    </submittedName>
</protein>
<evidence type="ECO:0000313" key="2">
    <source>
        <dbReference type="Proteomes" id="UP000078468"/>
    </source>
</evidence>
<name>A0A191V1K5_9ACTN</name>
<dbReference type="KEGG" id="spav:Spa2297_19090"/>
<proteinExistence type="predicted"/>
<reference evidence="1 2" key="1">
    <citation type="submission" date="2016-05" db="EMBL/GenBank/DDBJ databases">
        <title>Non-Contiguous Finished Genome Sequence of Streptomyces parvulus 2297 Integrated Site-Specifically with Actinophage R4.</title>
        <authorList>
            <person name="Nishizawa T."/>
            <person name="Miura T."/>
            <person name="Harada C."/>
            <person name="Guo Y."/>
            <person name="Narisawa K."/>
            <person name="Ohta H."/>
            <person name="Takahashi H."/>
            <person name="Shirai M."/>
        </authorList>
    </citation>
    <scope>NUCLEOTIDE SEQUENCE [LARGE SCALE GENOMIC DNA]</scope>
    <source>
        <strain evidence="1 2">2297</strain>
    </source>
</reference>
<gene>
    <name evidence="1" type="ORF">Spa2297_19090</name>
</gene>
<evidence type="ECO:0000313" key="1">
    <source>
        <dbReference type="EMBL" id="ANJ08884.1"/>
    </source>
</evidence>
<dbReference type="AlphaFoldDB" id="A0A191V1K5"/>
<organism evidence="1 2">
    <name type="scientific">Streptomyces parvulus</name>
    <dbReference type="NCBI Taxonomy" id="146923"/>
    <lineage>
        <taxon>Bacteria</taxon>
        <taxon>Bacillati</taxon>
        <taxon>Actinomycetota</taxon>
        <taxon>Actinomycetes</taxon>
        <taxon>Kitasatosporales</taxon>
        <taxon>Streptomycetaceae</taxon>
        <taxon>Streptomyces</taxon>
    </lineage>
</organism>
<accession>A0A191V1K5</accession>
<dbReference type="EMBL" id="CP015866">
    <property type="protein sequence ID" value="ANJ08884.1"/>
    <property type="molecule type" value="Genomic_DNA"/>
</dbReference>
<sequence length="201" mass="22253">MTAAVTTDDLSNLGLECSEDWVPFPVAGTLELDYWAKHQAADLAERYERDGEKGSTRLLARDLRRAAADSRTREPLGAFGWYISGHHTVAAVLELDAIHPDGTFPEVTLGLLTEHMSARDFGEPDVRELRLPLGDAVRIRQNLIEEKKRLLGPRPVVRTLFYGVRPPTTDAAVTLLASWTEPVLDEPLEAVVDAIAHTLHL</sequence>